<dbReference type="InterPro" id="IPR044946">
    <property type="entry name" value="Restrct_endonuc_typeI_TRD_sf"/>
</dbReference>
<dbReference type="EMBL" id="UOYP01000704">
    <property type="protein sequence ID" value="VAY89685.1"/>
    <property type="molecule type" value="Genomic_DNA"/>
</dbReference>
<dbReference type="PANTHER" id="PTHR30408:SF13">
    <property type="entry name" value="TYPE I RESTRICTION ENZYME HINDI SPECIFICITY SUBUNIT"/>
    <property type="match status" value="1"/>
</dbReference>
<dbReference type="Pfam" id="PF01420">
    <property type="entry name" value="Methylase_S"/>
    <property type="match status" value="1"/>
</dbReference>
<evidence type="ECO:0000256" key="2">
    <source>
        <dbReference type="ARBA" id="ARBA00022747"/>
    </source>
</evidence>
<accession>A0A3P3ZS98</accession>
<sequence length="450" mass="49658">MRGLVMSSEWVEVTFDELKASTRQSFAMGPFGSRIKAENFVTKGVPVIKGGNLNGNFLLEDNFDYLTEEKAEELSSSIALPLDLVITHRGTIGQVGIIPESSRYPKYVVSQSQLKLSFDQSKVSPYFIYYFLRSPEGQRRLLTNASQVGVPAIAQALTSTRAISLSLPHLSEQRAIVNVLLTLDNRIEHNHALAANLEAIARRLFKSWFVDFDPVRAKAAGEKPPGLADDIAALFPDRFVESELGEVPEGWRLETLASVARLNPEAWTTRKHPDEIHYLDLSNVKDGIIEAPTRFSWEEAPSRARRVLEQGDTIIGTVRPGNRSFALIDQTWLTGSTGFAVLRPASNAEREYLYLASTSDDAIERLAHLADGAAYPAVRPEVVLATEAIITGKKIMTAFSSVIKGMIDRASVCKQEANVLAAIRDLLLPRLISGKLRVEDAESIIEEVIA</sequence>
<dbReference type="SUPFAM" id="SSF116734">
    <property type="entry name" value="DNA methylase specificity domain"/>
    <property type="match status" value="2"/>
</dbReference>
<dbReference type="InterPro" id="IPR052021">
    <property type="entry name" value="Type-I_RS_S_subunit"/>
</dbReference>
<evidence type="ECO:0000256" key="1">
    <source>
        <dbReference type="ARBA" id="ARBA00010923"/>
    </source>
</evidence>
<dbReference type="InterPro" id="IPR000055">
    <property type="entry name" value="Restrct_endonuc_typeI_TRD"/>
</dbReference>
<dbReference type="GO" id="GO:0003677">
    <property type="term" value="F:DNA binding"/>
    <property type="evidence" value="ECO:0007669"/>
    <property type="project" value="UniProtKB-KW"/>
</dbReference>
<reference evidence="5" key="1">
    <citation type="submission" date="2018-10" db="EMBL/GenBank/DDBJ databases">
        <authorList>
            <person name="Plewniak F."/>
        </authorList>
    </citation>
    <scope>NUCLEOTIDE SEQUENCE</scope>
</reference>
<dbReference type="AlphaFoldDB" id="A0A3P3ZS98"/>
<evidence type="ECO:0000313" key="5">
    <source>
        <dbReference type="EMBL" id="VAY89685.1"/>
    </source>
</evidence>
<comment type="similarity">
    <text evidence="1">Belongs to the type-I restriction system S methylase family.</text>
</comment>
<organism evidence="5">
    <name type="scientific">mine drainage metagenome</name>
    <dbReference type="NCBI Taxonomy" id="410659"/>
    <lineage>
        <taxon>unclassified sequences</taxon>
        <taxon>metagenomes</taxon>
        <taxon>ecological metagenomes</taxon>
    </lineage>
</organism>
<keyword evidence="2" id="KW-0680">Restriction system</keyword>
<dbReference type="GO" id="GO:0009307">
    <property type="term" value="P:DNA restriction-modification system"/>
    <property type="evidence" value="ECO:0007669"/>
    <property type="project" value="UniProtKB-KW"/>
</dbReference>
<gene>
    <name evidence="5" type="ORF">CARN8_80002</name>
</gene>
<protein>
    <submittedName>
        <fullName evidence="5">Type I restriction enzyme, S subunit</fullName>
    </submittedName>
</protein>
<dbReference type="Gene3D" id="3.90.220.20">
    <property type="entry name" value="DNA methylase specificity domains"/>
    <property type="match status" value="2"/>
</dbReference>
<proteinExistence type="inferred from homology"/>
<dbReference type="PANTHER" id="PTHR30408">
    <property type="entry name" value="TYPE-1 RESTRICTION ENZYME ECOKI SPECIFICITY PROTEIN"/>
    <property type="match status" value="1"/>
</dbReference>
<feature type="domain" description="Type I restriction modification DNA specificity" evidence="4">
    <location>
        <begin position="40"/>
        <end position="198"/>
    </location>
</feature>
<evidence type="ECO:0000259" key="4">
    <source>
        <dbReference type="Pfam" id="PF01420"/>
    </source>
</evidence>
<evidence type="ECO:0000256" key="3">
    <source>
        <dbReference type="ARBA" id="ARBA00023125"/>
    </source>
</evidence>
<name>A0A3P3ZS98_9ZZZZ</name>
<keyword evidence="3" id="KW-0238">DNA-binding</keyword>